<accession>A0ABN7ASV0</accession>
<dbReference type="Proteomes" id="UP001307889">
    <property type="component" value="Chromosome 6"/>
</dbReference>
<dbReference type="EMBL" id="AP028914">
    <property type="protein sequence ID" value="BES95133.1"/>
    <property type="molecule type" value="Genomic_DNA"/>
</dbReference>
<evidence type="ECO:0000313" key="1">
    <source>
        <dbReference type="EMBL" id="BES95133.1"/>
    </source>
</evidence>
<protein>
    <submittedName>
        <fullName evidence="1">Uncharacterized protein</fullName>
    </submittedName>
</protein>
<keyword evidence="2" id="KW-1185">Reference proteome</keyword>
<sequence>MEQVERRISFLEQKTFKVRKLNREDSSILFLLARIFILRSVVYIHPIKEPVNESFGHFIDPSFSLLCRRFFNHPTNQKCGFGRWTCGPSA</sequence>
<name>A0ABN7ASV0_9HEMI</name>
<reference evidence="1 2" key="1">
    <citation type="submission" date="2023-09" db="EMBL/GenBank/DDBJ databases">
        <title>Nesidiocoris tenuis whole genome shotgun sequence.</title>
        <authorList>
            <person name="Shibata T."/>
            <person name="Shimoda M."/>
            <person name="Kobayashi T."/>
            <person name="Uehara T."/>
        </authorList>
    </citation>
    <scope>NUCLEOTIDE SEQUENCE [LARGE SCALE GENOMIC DNA]</scope>
    <source>
        <strain evidence="1 2">Japan</strain>
    </source>
</reference>
<gene>
    <name evidence="1" type="ORF">NTJ_07942</name>
</gene>
<proteinExistence type="predicted"/>
<evidence type="ECO:0000313" key="2">
    <source>
        <dbReference type="Proteomes" id="UP001307889"/>
    </source>
</evidence>
<organism evidence="1 2">
    <name type="scientific">Nesidiocoris tenuis</name>
    <dbReference type="NCBI Taxonomy" id="355587"/>
    <lineage>
        <taxon>Eukaryota</taxon>
        <taxon>Metazoa</taxon>
        <taxon>Ecdysozoa</taxon>
        <taxon>Arthropoda</taxon>
        <taxon>Hexapoda</taxon>
        <taxon>Insecta</taxon>
        <taxon>Pterygota</taxon>
        <taxon>Neoptera</taxon>
        <taxon>Paraneoptera</taxon>
        <taxon>Hemiptera</taxon>
        <taxon>Heteroptera</taxon>
        <taxon>Panheteroptera</taxon>
        <taxon>Cimicomorpha</taxon>
        <taxon>Miridae</taxon>
        <taxon>Dicyphina</taxon>
        <taxon>Nesidiocoris</taxon>
    </lineage>
</organism>